<dbReference type="InterPro" id="IPR007488">
    <property type="entry name" value="DUF535"/>
</dbReference>
<dbReference type="GO" id="GO:0006974">
    <property type="term" value="P:DNA damage response"/>
    <property type="evidence" value="ECO:0007669"/>
    <property type="project" value="TreeGrafter"/>
</dbReference>
<dbReference type="EMBL" id="FUWX01000008">
    <property type="protein sequence ID" value="SJZ64716.1"/>
    <property type="molecule type" value="Genomic_DNA"/>
</dbReference>
<dbReference type="Pfam" id="PF04393">
    <property type="entry name" value="DUF535"/>
    <property type="match status" value="1"/>
</dbReference>
<keyword evidence="2" id="KW-1185">Reference proteome</keyword>
<dbReference type="OrthoDB" id="6835762at2"/>
<dbReference type="RefSeq" id="WP_078693657.1">
    <property type="nucleotide sequence ID" value="NZ_FUWX01000008.1"/>
</dbReference>
<dbReference type="AlphaFoldDB" id="A0A1T4MCW7"/>
<accession>A0A1T4MCW7</accession>
<sequence length="299" mass="35457">MENIFMFCKDVINNGKNKGQLNTCKKRWKFYSRSLLFFPYTKKYLNFLKNHKYLKKAIYNYPILLSKLHRPYLIINNPIKSKMNNIIDNYLFIDKFFPKHIKESLYRTGEFQLGNIIGKNDNEFTIILNLYPVFDKEGELNIKLLDDKKNEISTVTFSFVKINEDYAIIIGGLQGPKDLDKEYVKECSKNLYGLFPKKIIIESLYFLEKALDYSLDKFAVGNHSHIYTALRYKSNRTILADYDSFWESFGAIKTENNLWKFPKTLEKKSLEDIPSKKRSQFLKKQTLLNNLENKILMKF</sequence>
<dbReference type="PANTHER" id="PTHR38785">
    <property type="entry name" value="HOMOLOG OF VIRK"/>
    <property type="match status" value="1"/>
</dbReference>
<reference evidence="1 2" key="1">
    <citation type="submission" date="2017-02" db="EMBL/GenBank/DDBJ databases">
        <authorList>
            <person name="Peterson S.W."/>
        </authorList>
    </citation>
    <scope>NUCLEOTIDE SEQUENCE [LARGE SCALE GENOMIC DNA]</scope>
    <source>
        <strain evidence="1 2">ATCC 700028</strain>
    </source>
</reference>
<dbReference type="PANTHER" id="PTHR38785:SF1">
    <property type="entry name" value="HOMOLOG OF VIRK"/>
    <property type="match status" value="1"/>
</dbReference>
<proteinExistence type="predicted"/>
<name>A0A1T4MCW7_9FUSO</name>
<organism evidence="1 2">
    <name type="scientific">Cetobacterium ceti</name>
    <dbReference type="NCBI Taxonomy" id="180163"/>
    <lineage>
        <taxon>Bacteria</taxon>
        <taxon>Fusobacteriati</taxon>
        <taxon>Fusobacteriota</taxon>
        <taxon>Fusobacteriia</taxon>
        <taxon>Fusobacteriales</taxon>
        <taxon>Fusobacteriaceae</taxon>
        <taxon>Cetobacterium</taxon>
    </lineage>
</organism>
<evidence type="ECO:0000313" key="1">
    <source>
        <dbReference type="EMBL" id="SJZ64716.1"/>
    </source>
</evidence>
<dbReference type="Proteomes" id="UP000191153">
    <property type="component" value="Unassembled WGS sequence"/>
</dbReference>
<evidence type="ECO:0008006" key="3">
    <source>
        <dbReference type="Google" id="ProtNLM"/>
    </source>
</evidence>
<gene>
    <name evidence="1" type="ORF">SAMN02745174_01160</name>
</gene>
<dbReference type="STRING" id="180163.SAMN02745174_01160"/>
<protein>
    <recommendedName>
        <fullName evidence="3">DUF535 domain-containing protein</fullName>
    </recommendedName>
</protein>
<evidence type="ECO:0000313" key="2">
    <source>
        <dbReference type="Proteomes" id="UP000191153"/>
    </source>
</evidence>